<name>K3X2Z2_GLOUD</name>
<dbReference type="InParanoid" id="K3X2Z2"/>
<reference evidence="3" key="1">
    <citation type="journal article" date="2010" name="Genome Biol.">
        <title>Genome sequence of the necrotrophic plant pathogen Pythium ultimum reveals original pathogenicity mechanisms and effector repertoire.</title>
        <authorList>
            <person name="Levesque C.A."/>
            <person name="Brouwer H."/>
            <person name="Cano L."/>
            <person name="Hamilton J.P."/>
            <person name="Holt C."/>
            <person name="Huitema E."/>
            <person name="Raffaele S."/>
            <person name="Robideau G.P."/>
            <person name="Thines M."/>
            <person name="Win J."/>
            <person name="Zerillo M.M."/>
            <person name="Beakes G.W."/>
            <person name="Boore J.L."/>
            <person name="Busam D."/>
            <person name="Dumas B."/>
            <person name="Ferriera S."/>
            <person name="Fuerstenberg S.I."/>
            <person name="Gachon C.M."/>
            <person name="Gaulin E."/>
            <person name="Govers F."/>
            <person name="Grenville-Briggs L."/>
            <person name="Horner N."/>
            <person name="Hostetler J."/>
            <person name="Jiang R.H."/>
            <person name="Johnson J."/>
            <person name="Krajaejun T."/>
            <person name="Lin H."/>
            <person name="Meijer H.J."/>
            <person name="Moore B."/>
            <person name="Morris P."/>
            <person name="Phuntmart V."/>
            <person name="Puiu D."/>
            <person name="Shetty J."/>
            <person name="Stajich J.E."/>
            <person name="Tripathy S."/>
            <person name="Wawra S."/>
            <person name="van West P."/>
            <person name="Whitty B.R."/>
            <person name="Coutinho P.M."/>
            <person name="Henrissat B."/>
            <person name="Martin F."/>
            <person name="Thomas P.D."/>
            <person name="Tyler B.M."/>
            <person name="De Vries R.P."/>
            <person name="Kamoun S."/>
            <person name="Yandell M."/>
            <person name="Tisserat N."/>
            <person name="Buell C.R."/>
        </authorList>
    </citation>
    <scope>NUCLEOTIDE SEQUENCE</scope>
    <source>
        <strain evidence="3">DAOM:BR144</strain>
    </source>
</reference>
<dbReference type="Proteomes" id="UP000019132">
    <property type="component" value="Unassembled WGS sequence"/>
</dbReference>
<reference evidence="2" key="3">
    <citation type="submission" date="2015-02" db="UniProtKB">
        <authorList>
            <consortium name="EnsemblProtists"/>
        </authorList>
    </citation>
    <scope>IDENTIFICATION</scope>
    <source>
        <strain evidence="2">DAOM BR144</strain>
    </source>
</reference>
<dbReference type="VEuPathDB" id="FungiDB:PYU1_G011565"/>
<dbReference type="STRING" id="431595.K3X2Z2"/>
<proteinExistence type="predicted"/>
<dbReference type="EMBL" id="GL376611">
    <property type="status" value="NOT_ANNOTATED_CDS"/>
    <property type="molecule type" value="Genomic_DNA"/>
</dbReference>
<accession>K3X2Z2</accession>
<protein>
    <submittedName>
        <fullName evidence="2">Uncharacterized protein</fullName>
    </submittedName>
</protein>
<dbReference type="EnsemblProtists" id="PYU1_T011591">
    <property type="protein sequence ID" value="PYU1_T011591"/>
    <property type="gene ID" value="PYU1_G011565"/>
</dbReference>
<dbReference type="HOGENOM" id="CLU_071449_0_0_1"/>
<evidence type="ECO:0000313" key="2">
    <source>
        <dbReference type="EnsemblProtists" id="PYU1_T011591"/>
    </source>
</evidence>
<evidence type="ECO:0000256" key="1">
    <source>
        <dbReference type="SAM" id="MobiDB-lite"/>
    </source>
</evidence>
<reference evidence="3" key="2">
    <citation type="submission" date="2010-04" db="EMBL/GenBank/DDBJ databases">
        <authorList>
            <person name="Buell R."/>
            <person name="Hamilton J."/>
            <person name="Hostetler J."/>
        </authorList>
    </citation>
    <scope>NUCLEOTIDE SEQUENCE [LARGE SCALE GENOMIC DNA]</scope>
    <source>
        <strain evidence="3">DAOM:BR144</strain>
    </source>
</reference>
<feature type="region of interest" description="Disordered" evidence="1">
    <location>
        <begin position="219"/>
        <end position="282"/>
    </location>
</feature>
<dbReference type="eggNOG" id="ENOG502RYBE">
    <property type="taxonomic scope" value="Eukaryota"/>
</dbReference>
<dbReference type="AlphaFoldDB" id="K3X2Z2"/>
<organism evidence="2 3">
    <name type="scientific">Globisporangium ultimum (strain ATCC 200006 / CBS 805.95 / DAOM BR144)</name>
    <name type="common">Pythium ultimum</name>
    <dbReference type="NCBI Taxonomy" id="431595"/>
    <lineage>
        <taxon>Eukaryota</taxon>
        <taxon>Sar</taxon>
        <taxon>Stramenopiles</taxon>
        <taxon>Oomycota</taxon>
        <taxon>Peronosporomycetes</taxon>
        <taxon>Pythiales</taxon>
        <taxon>Pythiaceae</taxon>
        <taxon>Globisporangium</taxon>
    </lineage>
</organism>
<evidence type="ECO:0000313" key="3">
    <source>
        <dbReference type="Proteomes" id="UP000019132"/>
    </source>
</evidence>
<keyword evidence="3" id="KW-1185">Reference proteome</keyword>
<sequence length="318" mass="36527">MKAFNLRKDKQTVNQQFQFLKKSANNQLQGGRAYLDLGELCQYLSIPPFRRLVLCQVFQLPPNESRLDFDMFVRFLQTAAVHAAEEENQLQKSYSAHNLPKPPPASESVAALTQLVCFQPTLLSSQPRFSHPPPAPGLWKKREITIQERITEYTKIDEHGRPQNLIEKEKHQTEVIHMENLQGEFAHREITHFEQIEQLNDEIVHHEHGREEFVHLKSEHDEISRFESSIPTGSGAARPEECEQPPPSPTIKRDPSVVGGDDGCGDERHGFDENGDGGADCSAMGMTEEEYYQYRCQEEAERYQTHDHQGQFEMETMQ</sequence>